<dbReference type="InterPro" id="IPR043128">
    <property type="entry name" value="Rev_trsase/Diguanyl_cyclase"/>
</dbReference>
<comment type="cofactor">
    <cofactor evidence="1">
        <name>Mg(2+)</name>
        <dbReference type="ChEBI" id="CHEBI:18420"/>
    </cofactor>
</comment>
<evidence type="ECO:0000313" key="5">
    <source>
        <dbReference type="EMBL" id="RVU40496.1"/>
    </source>
</evidence>
<dbReference type="GO" id="GO:0052621">
    <property type="term" value="F:diguanylate cyclase activity"/>
    <property type="evidence" value="ECO:0007669"/>
    <property type="project" value="UniProtKB-EC"/>
</dbReference>
<dbReference type="FunFam" id="3.30.70.270:FF:000001">
    <property type="entry name" value="Diguanylate cyclase domain protein"/>
    <property type="match status" value="1"/>
</dbReference>
<dbReference type="PANTHER" id="PTHR45138">
    <property type="entry name" value="REGULATORY COMPONENTS OF SENSORY TRANSDUCTION SYSTEM"/>
    <property type="match status" value="1"/>
</dbReference>
<comment type="catalytic activity">
    <reaction evidence="3">
        <text>2 GTP = 3',3'-c-di-GMP + 2 diphosphate</text>
        <dbReference type="Rhea" id="RHEA:24898"/>
        <dbReference type="ChEBI" id="CHEBI:33019"/>
        <dbReference type="ChEBI" id="CHEBI:37565"/>
        <dbReference type="ChEBI" id="CHEBI:58805"/>
        <dbReference type="EC" id="2.7.7.65"/>
    </reaction>
</comment>
<dbReference type="InterPro" id="IPR050469">
    <property type="entry name" value="Diguanylate_Cyclase"/>
</dbReference>
<dbReference type="Gene3D" id="3.30.70.270">
    <property type="match status" value="1"/>
</dbReference>
<dbReference type="InterPro" id="IPR029787">
    <property type="entry name" value="Nucleotide_cyclase"/>
</dbReference>
<dbReference type="SUPFAM" id="SSF55073">
    <property type="entry name" value="Nucleotide cyclase"/>
    <property type="match status" value="1"/>
</dbReference>
<gene>
    <name evidence="5" type="ORF">EOE67_05445</name>
</gene>
<dbReference type="GO" id="GO:1902201">
    <property type="term" value="P:negative regulation of bacterial-type flagellum-dependent cell motility"/>
    <property type="evidence" value="ECO:0007669"/>
    <property type="project" value="TreeGrafter"/>
</dbReference>
<comment type="caution">
    <text evidence="5">The sequence shown here is derived from an EMBL/GenBank/DDBJ whole genome shotgun (WGS) entry which is preliminary data.</text>
</comment>
<feature type="domain" description="GGDEF" evidence="4">
    <location>
        <begin position="172"/>
        <end position="301"/>
    </location>
</feature>
<dbReference type="SMART" id="SM00267">
    <property type="entry name" value="GGDEF"/>
    <property type="match status" value="1"/>
</dbReference>
<evidence type="ECO:0000313" key="6">
    <source>
        <dbReference type="Proteomes" id="UP000283077"/>
    </source>
</evidence>
<evidence type="ECO:0000256" key="3">
    <source>
        <dbReference type="ARBA" id="ARBA00034247"/>
    </source>
</evidence>
<evidence type="ECO:0000256" key="2">
    <source>
        <dbReference type="ARBA" id="ARBA00012528"/>
    </source>
</evidence>
<keyword evidence="6" id="KW-1185">Reference proteome</keyword>
<dbReference type="GO" id="GO:0005886">
    <property type="term" value="C:plasma membrane"/>
    <property type="evidence" value="ECO:0007669"/>
    <property type="project" value="TreeGrafter"/>
</dbReference>
<accession>A0A437R146</accession>
<dbReference type="Pfam" id="PF00990">
    <property type="entry name" value="GGDEF"/>
    <property type="match status" value="1"/>
</dbReference>
<name>A0A437R146_9GAMM</name>
<dbReference type="GO" id="GO:0043709">
    <property type="term" value="P:cell adhesion involved in single-species biofilm formation"/>
    <property type="evidence" value="ECO:0007669"/>
    <property type="project" value="TreeGrafter"/>
</dbReference>
<dbReference type="EC" id="2.7.7.65" evidence="2"/>
<reference evidence="5 6" key="1">
    <citation type="submission" date="2019-01" db="EMBL/GenBank/DDBJ databases">
        <authorList>
            <person name="Chen W.-M."/>
        </authorList>
    </citation>
    <scope>NUCLEOTIDE SEQUENCE [LARGE SCALE GENOMIC DNA]</scope>
    <source>
        <strain evidence="5 6">KYPC3</strain>
    </source>
</reference>
<dbReference type="RefSeq" id="WP_127698036.1">
    <property type="nucleotide sequence ID" value="NZ_SACS01000004.1"/>
</dbReference>
<evidence type="ECO:0000256" key="1">
    <source>
        <dbReference type="ARBA" id="ARBA00001946"/>
    </source>
</evidence>
<sequence length="312" mass="34324">MELFSFSEMSLDHVPSYASVTSKPNWSHLTNTVGPGLVEQLQTSLDLAQQLQIFSMAAGKVLPLTAIEMHTAVGVFSAAGSYPAEHEYRSMLLLNDQCLAELVYQSEVQISPLQQRRLLELETQWLFPLRNALVVTRLQQLALKDTLTGLGNRRFFDDSFAKAVQFSERKQQPCALILLDLDNFKAVNDHHGHHAGDEVLLAVADAMRNTLRVSDNLFRFGGDEFAVLLTSEDAASAELVAHRLVKAISQHHTCDKFGVSASAGLAQLVELEDCKSLFNRADSALYQAKQAGKNLVRQSAKTTATVAELAKA</sequence>
<dbReference type="PROSITE" id="PS50887">
    <property type="entry name" value="GGDEF"/>
    <property type="match status" value="1"/>
</dbReference>
<dbReference type="CDD" id="cd01949">
    <property type="entry name" value="GGDEF"/>
    <property type="match status" value="1"/>
</dbReference>
<organism evidence="5 6">
    <name type="scientific">Rheinheimera riviphila</name>
    <dbReference type="NCBI Taxonomy" id="1834037"/>
    <lineage>
        <taxon>Bacteria</taxon>
        <taxon>Pseudomonadati</taxon>
        <taxon>Pseudomonadota</taxon>
        <taxon>Gammaproteobacteria</taxon>
        <taxon>Chromatiales</taxon>
        <taxon>Chromatiaceae</taxon>
        <taxon>Rheinheimera</taxon>
    </lineage>
</organism>
<dbReference type="InterPro" id="IPR000160">
    <property type="entry name" value="GGDEF_dom"/>
</dbReference>
<evidence type="ECO:0000259" key="4">
    <source>
        <dbReference type="PROSITE" id="PS50887"/>
    </source>
</evidence>
<dbReference type="EMBL" id="SACS01000004">
    <property type="protein sequence ID" value="RVU40496.1"/>
    <property type="molecule type" value="Genomic_DNA"/>
</dbReference>
<dbReference type="OrthoDB" id="9812260at2"/>
<dbReference type="Proteomes" id="UP000283077">
    <property type="component" value="Unassembled WGS sequence"/>
</dbReference>
<proteinExistence type="predicted"/>
<dbReference type="AlphaFoldDB" id="A0A437R146"/>
<protein>
    <recommendedName>
        <fullName evidence="2">diguanylate cyclase</fullName>
        <ecNumber evidence="2">2.7.7.65</ecNumber>
    </recommendedName>
</protein>
<dbReference type="PANTHER" id="PTHR45138:SF9">
    <property type="entry name" value="DIGUANYLATE CYCLASE DGCM-RELATED"/>
    <property type="match status" value="1"/>
</dbReference>
<dbReference type="NCBIfam" id="TIGR00254">
    <property type="entry name" value="GGDEF"/>
    <property type="match status" value="1"/>
</dbReference>